<dbReference type="EMBL" id="PYAW01000001">
    <property type="protein sequence ID" value="PSL50372.1"/>
    <property type="molecule type" value="Genomic_DNA"/>
</dbReference>
<sequence>MPNIYDHKRDRVVANNSNADNISAAAKSYPAVTPSLSSTQDQPVSTLDARSTNAPFQLKNTGVVQLNKKWMDYNHMYFSEDFTARHLSFSSLDARVRSVQRGLKDGLDESTVIVADDSKRWALLNDFSKDYNNEEHDKNDNIVYSKYRFTVVATTYIGDHEYALGTCHEYDTQEYEQVMVVGGVGLNDQYFGQIGHLHYAKDGTPKGIKYRTKVFANSNEWLIPMDGK</sequence>
<organism evidence="1 2">
    <name type="scientific">Chitinophaga niastensis</name>
    <dbReference type="NCBI Taxonomy" id="536980"/>
    <lineage>
        <taxon>Bacteria</taxon>
        <taxon>Pseudomonadati</taxon>
        <taxon>Bacteroidota</taxon>
        <taxon>Chitinophagia</taxon>
        <taxon>Chitinophagales</taxon>
        <taxon>Chitinophagaceae</taxon>
        <taxon>Chitinophaga</taxon>
    </lineage>
</organism>
<gene>
    <name evidence="1" type="ORF">CLV51_1011717</name>
</gene>
<dbReference type="RefSeq" id="WP_106527522.1">
    <property type="nucleotide sequence ID" value="NZ_PYAW01000001.1"/>
</dbReference>
<keyword evidence="2" id="KW-1185">Reference proteome</keyword>
<accession>A0A2P8HVW8</accession>
<protein>
    <submittedName>
        <fullName evidence="1">Uncharacterized protein</fullName>
    </submittedName>
</protein>
<proteinExistence type="predicted"/>
<evidence type="ECO:0000313" key="1">
    <source>
        <dbReference type="EMBL" id="PSL50372.1"/>
    </source>
</evidence>
<dbReference type="Proteomes" id="UP000240971">
    <property type="component" value="Unassembled WGS sequence"/>
</dbReference>
<name>A0A2P8HVW8_CHINA</name>
<dbReference type="AlphaFoldDB" id="A0A2P8HVW8"/>
<comment type="caution">
    <text evidence="1">The sequence shown here is derived from an EMBL/GenBank/DDBJ whole genome shotgun (WGS) entry which is preliminary data.</text>
</comment>
<reference evidence="1 2" key="1">
    <citation type="submission" date="2018-03" db="EMBL/GenBank/DDBJ databases">
        <title>Genomic Encyclopedia of Archaeal and Bacterial Type Strains, Phase II (KMG-II): from individual species to whole genera.</title>
        <authorList>
            <person name="Goeker M."/>
        </authorList>
    </citation>
    <scope>NUCLEOTIDE SEQUENCE [LARGE SCALE GENOMIC DNA]</scope>
    <source>
        <strain evidence="1 2">DSM 24859</strain>
    </source>
</reference>
<dbReference type="OrthoDB" id="9820105at2"/>
<evidence type="ECO:0000313" key="2">
    <source>
        <dbReference type="Proteomes" id="UP000240971"/>
    </source>
</evidence>